<evidence type="ECO:0000313" key="1">
    <source>
        <dbReference type="EMBL" id="GAA5806334.1"/>
    </source>
</evidence>
<dbReference type="Proteomes" id="UP001476247">
    <property type="component" value="Unassembled WGS sequence"/>
</dbReference>
<dbReference type="Gene3D" id="3.30.1330.40">
    <property type="entry name" value="RutC-like"/>
    <property type="match status" value="1"/>
</dbReference>
<evidence type="ECO:0000313" key="2">
    <source>
        <dbReference type="Proteomes" id="UP001476247"/>
    </source>
</evidence>
<dbReference type="Pfam" id="PF01042">
    <property type="entry name" value="Ribonuc_L-PSP"/>
    <property type="match status" value="1"/>
</dbReference>
<comment type="caution">
    <text evidence="1">The sequence shown here is derived from an EMBL/GenBank/DDBJ whole genome shotgun (WGS) entry which is preliminary data.</text>
</comment>
<proteinExistence type="predicted"/>
<name>A0ABP9YH99_9FUNG</name>
<organism evidence="1 2">
    <name type="scientific">Helicostylum pulchrum</name>
    <dbReference type="NCBI Taxonomy" id="562976"/>
    <lineage>
        <taxon>Eukaryota</taxon>
        <taxon>Fungi</taxon>
        <taxon>Fungi incertae sedis</taxon>
        <taxon>Mucoromycota</taxon>
        <taxon>Mucoromycotina</taxon>
        <taxon>Mucoromycetes</taxon>
        <taxon>Mucorales</taxon>
        <taxon>Mucorineae</taxon>
        <taxon>Mucoraceae</taxon>
        <taxon>Helicostylum</taxon>
    </lineage>
</organism>
<sequence>MFFEIMETPTVSSPSNYAEHREKYGYNQVLQVGNRIDIAGQGGWNKEIKFTYKNIEEEIMQAFDNVEHVLNSVGSSWKEVYSVTSYHVPLNEEATSLFPKLFKKYIGDRAPIWTCVGVSELGEKEMHVEIVVTAYKS</sequence>
<dbReference type="InterPro" id="IPR006175">
    <property type="entry name" value="YjgF/YER057c/UK114"/>
</dbReference>
<protein>
    <submittedName>
        <fullName evidence="1">Uncharacterized protein</fullName>
    </submittedName>
</protein>
<dbReference type="EMBL" id="BAABUJ010000062">
    <property type="protein sequence ID" value="GAA5806334.1"/>
    <property type="molecule type" value="Genomic_DNA"/>
</dbReference>
<dbReference type="PANTHER" id="PTHR11803:SF39">
    <property type="entry name" value="2-IMINOBUTANOATE_2-IMINOPROPANOATE DEAMINASE"/>
    <property type="match status" value="1"/>
</dbReference>
<accession>A0ABP9YH99</accession>
<dbReference type="SUPFAM" id="SSF55298">
    <property type="entry name" value="YjgF-like"/>
    <property type="match status" value="1"/>
</dbReference>
<dbReference type="InterPro" id="IPR035959">
    <property type="entry name" value="RutC-like_sf"/>
</dbReference>
<dbReference type="PANTHER" id="PTHR11803">
    <property type="entry name" value="2-IMINOBUTANOATE/2-IMINOPROPANOATE DEAMINASE RIDA"/>
    <property type="match status" value="1"/>
</dbReference>
<reference evidence="1 2" key="1">
    <citation type="submission" date="2024-04" db="EMBL/GenBank/DDBJ databases">
        <title>genome sequences of Mucor flavus KT1a and Helicostylum pulchrum KT1b strains isolation_sourced from the surface of a dry-aged beef.</title>
        <authorList>
            <person name="Toyotome T."/>
            <person name="Hosono M."/>
            <person name="Torimaru M."/>
            <person name="Fukuda K."/>
            <person name="Mikami N."/>
        </authorList>
    </citation>
    <scope>NUCLEOTIDE SEQUENCE [LARGE SCALE GENOMIC DNA]</scope>
    <source>
        <strain evidence="1 2">KT1b</strain>
    </source>
</reference>
<keyword evidence="2" id="KW-1185">Reference proteome</keyword>
<gene>
    <name evidence="1" type="ORF">HPULCUR_011866</name>
</gene>